<accession>A0ABY8ENC8</accession>
<evidence type="ECO:0000256" key="2">
    <source>
        <dbReference type="ARBA" id="ARBA00022598"/>
    </source>
</evidence>
<evidence type="ECO:0000313" key="8">
    <source>
        <dbReference type="Proteomes" id="UP000818624"/>
    </source>
</evidence>
<gene>
    <name evidence="7" type="primary">FOL3_1</name>
    <name evidence="7" type="ORF">GLX27_000513</name>
</gene>
<comment type="similarity">
    <text evidence="1">Belongs to the folylpolyglutamate synthase family.</text>
</comment>
<dbReference type="SUPFAM" id="SSF53623">
    <property type="entry name" value="MurD-like peptide ligases, catalytic domain"/>
    <property type="match status" value="1"/>
</dbReference>
<dbReference type="InterPro" id="IPR001645">
    <property type="entry name" value="Folylpolyglutamate_synth"/>
</dbReference>
<keyword evidence="4" id="KW-0547">Nucleotide-binding</keyword>
<dbReference type="GO" id="GO:0008841">
    <property type="term" value="F:dihydrofolate synthase activity"/>
    <property type="evidence" value="ECO:0007669"/>
    <property type="project" value="UniProtKB-EC"/>
</dbReference>
<evidence type="ECO:0000313" key="7">
    <source>
        <dbReference type="EMBL" id="WFD45888.1"/>
    </source>
</evidence>
<dbReference type="InterPro" id="IPR018109">
    <property type="entry name" value="Folylpolyglutamate_synth_CS"/>
</dbReference>
<evidence type="ECO:0000256" key="1">
    <source>
        <dbReference type="ARBA" id="ARBA00008276"/>
    </source>
</evidence>
<dbReference type="InterPro" id="IPR036615">
    <property type="entry name" value="Mur_ligase_C_dom_sf"/>
</dbReference>
<name>A0ABY8ENC8_MALFU</name>
<keyword evidence="3" id="KW-0479">Metal-binding</keyword>
<keyword evidence="6" id="KW-0460">Magnesium</keyword>
<evidence type="ECO:0000256" key="4">
    <source>
        <dbReference type="ARBA" id="ARBA00022741"/>
    </source>
</evidence>
<evidence type="ECO:0000256" key="5">
    <source>
        <dbReference type="ARBA" id="ARBA00022840"/>
    </source>
</evidence>
<protein>
    <submittedName>
        <fullName evidence="7">Dihydrofolate synthase</fullName>
        <ecNumber evidence="7">6.3.2.12</ecNumber>
    </submittedName>
</protein>
<proteinExistence type="inferred from homology"/>
<dbReference type="Gene3D" id="3.90.190.20">
    <property type="entry name" value="Mur ligase, C-terminal domain"/>
    <property type="match status" value="1"/>
</dbReference>
<organism evidence="7 8">
    <name type="scientific">Malassezia furfur</name>
    <name type="common">Pityriasis versicolor infection agent</name>
    <name type="synonym">Pityrosporum furfur</name>
    <dbReference type="NCBI Taxonomy" id="55194"/>
    <lineage>
        <taxon>Eukaryota</taxon>
        <taxon>Fungi</taxon>
        <taxon>Dikarya</taxon>
        <taxon>Basidiomycota</taxon>
        <taxon>Ustilaginomycotina</taxon>
        <taxon>Malasseziomycetes</taxon>
        <taxon>Malasseziales</taxon>
        <taxon>Malasseziaceae</taxon>
        <taxon>Malassezia</taxon>
    </lineage>
</organism>
<dbReference type="Proteomes" id="UP000818624">
    <property type="component" value="Chromosome 1"/>
</dbReference>
<keyword evidence="5" id="KW-0067">ATP-binding</keyword>
<evidence type="ECO:0000256" key="6">
    <source>
        <dbReference type="ARBA" id="ARBA00022842"/>
    </source>
</evidence>
<dbReference type="PROSITE" id="PS01011">
    <property type="entry name" value="FOLYLPOLYGLU_SYNT_1"/>
    <property type="match status" value="1"/>
</dbReference>
<sequence length="527" mass="55800">MDLGLGRVQALLRRVGSPHTRFPVIHVAGTNGKGSTTAYLDSLLTHGVGLRSARFNSPHLMLPRDCARVHGGVPIDAQTWALAEQQTRSADVSGGASGSDSPIDATPFELLTVQTLLAFTLLPPETRPEVLVIEVGVGGRLDATNVFPAENVLASVICPIDLDHESLLGEGLAAIAHEKAGIVKPRGLCVVADQRRTHLASGRGIRAAPVETSILASLQQTCREQNARVVPTTVPYDALRFGAPAGVADIARLRAPVAFSLPLRGVGAAADPWDAPIEGAVDVQVEATPARLTGSTTALQTLWSIAHDRSEVGHADAAARQAIRDAIRTRLFGADAACAARVQDALVRYVWEGRSEWKTLGAHTPLLLDGAHNAASAAALRLYLEACLDTYASTTADGAAPPPVDVHLTWIMAFSEGKDQRGMLDALLRDWRTSGAWRYVAQRVAFVPFSTPVEGMPWVRTAAPDALRATLAAAHVPGVGAAQVSTWATLREALAWAVATPQPALEVVVVCGSLYLTSDYYRDSCEA</sequence>
<dbReference type="InterPro" id="IPR036565">
    <property type="entry name" value="Mur-like_cat_sf"/>
</dbReference>
<keyword evidence="8" id="KW-1185">Reference proteome</keyword>
<dbReference type="PANTHER" id="PTHR11136">
    <property type="entry name" value="FOLYLPOLYGLUTAMATE SYNTHASE-RELATED"/>
    <property type="match status" value="1"/>
</dbReference>
<dbReference type="PANTHER" id="PTHR11136:SF0">
    <property type="entry name" value="DIHYDROFOLATE SYNTHETASE-RELATED"/>
    <property type="match status" value="1"/>
</dbReference>
<keyword evidence="2 7" id="KW-0436">Ligase</keyword>
<dbReference type="Gene3D" id="3.40.1190.10">
    <property type="entry name" value="Mur-like, catalytic domain"/>
    <property type="match status" value="1"/>
</dbReference>
<dbReference type="EMBL" id="CP046234">
    <property type="protein sequence ID" value="WFD45888.1"/>
    <property type="molecule type" value="Genomic_DNA"/>
</dbReference>
<reference evidence="7 8" key="1">
    <citation type="journal article" date="2020" name="Elife">
        <title>Loss of centromere function drives karyotype evolution in closely related Malassezia species.</title>
        <authorList>
            <person name="Sankaranarayanan S.R."/>
            <person name="Ianiri G."/>
            <person name="Coelho M.A."/>
            <person name="Reza M.H."/>
            <person name="Thimmappa B.C."/>
            <person name="Ganguly P."/>
            <person name="Vadnala R.N."/>
            <person name="Sun S."/>
            <person name="Siddharthan R."/>
            <person name="Tellgren-Roth C."/>
            <person name="Dawson T.L."/>
            <person name="Heitman J."/>
            <person name="Sanyal K."/>
        </authorList>
    </citation>
    <scope>NUCLEOTIDE SEQUENCE [LARGE SCALE GENOMIC DNA]</scope>
    <source>
        <strain evidence="7">CBS14141</strain>
    </source>
</reference>
<dbReference type="EC" id="6.3.2.12" evidence="7"/>
<dbReference type="SUPFAM" id="SSF53244">
    <property type="entry name" value="MurD-like peptide ligases, peptide-binding domain"/>
    <property type="match status" value="1"/>
</dbReference>
<evidence type="ECO:0000256" key="3">
    <source>
        <dbReference type="ARBA" id="ARBA00022723"/>
    </source>
</evidence>